<comment type="similarity">
    <text evidence="1">Belongs to the GMC oxidoreductase family.</text>
</comment>
<dbReference type="PIRSF" id="PIRSF000137">
    <property type="entry name" value="Alcohol_oxidase"/>
    <property type="match status" value="1"/>
</dbReference>
<organism evidence="3 4">
    <name type="scientific">Scleromatobacter humisilvae</name>
    <dbReference type="NCBI Taxonomy" id="2897159"/>
    <lineage>
        <taxon>Bacteria</taxon>
        <taxon>Pseudomonadati</taxon>
        <taxon>Pseudomonadota</taxon>
        <taxon>Betaproteobacteria</taxon>
        <taxon>Burkholderiales</taxon>
        <taxon>Sphaerotilaceae</taxon>
        <taxon>Scleromatobacter</taxon>
    </lineage>
</organism>
<name>A0A9X1YGD5_9BURK</name>
<dbReference type="SUPFAM" id="SSF51905">
    <property type="entry name" value="FAD/NAD(P)-binding domain"/>
    <property type="match status" value="1"/>
</dbReference>
<dbReference type="GO" id="GO:0050660">
    <property type="term" value="F:flavin adenine dinucleotide binding"/>
    <property type="evidence" value="ECO:0007669"/>
    <property type="project" value="InterPro"/>
</dbReference>
<comment type="caution">
    <text evidence="3">The sequence shown here is derived from an EMBL/GenBank/DDBJ whole genome shotgun (WGS) entry which is preliminary data.</text>
</comment>
<dbReference type="Gene3D" id="3.50.50.60">
    <property type="entry name" value="FAD/NAD(P)-binding domain"/>
    <property type="match status" value="1"/>
</dbReference>
<dbReference type="InterPro" id="IPR036188">
    <property type="entry name" value="FAD/NAD-bd_sf"/>
</dbReference>
<dbReference type="Pfam" id="PF00732">
    <property type="entry name" value="GMC_oxred_N"/>
    <property type="match status" value="1"/>
</dbReference>
<dbReference type="PANTHER" id="PTHR11552:SF100">
    <property type="entry name" value="DEHYDROGENASE, PUTATIVE (AFU_ORTHOLOGUE AFUA_5G00630)-RELATED"/>
    <property type="match status" value="1"/>
</dbReference>
<dbReference type="AlphaFoldDB" id="A0A9X1YGD5"/>
<dbReference type="Pfam" id="PF13450">
    <property type="entry name" value="NAD_binding_8"/>
    <property type="match status" value="1"/>
</dbReference>
<dbReference type="Pfam" id="PF05199">
    <property type="entry name" value="GMC_oxred_C"/>
    <property type="match status" value="1"/>
</dbReference>
<proteinExistence type="inferred from homology"/>
<protein>
    <submittedName>
        <fullName evidence="3">GMC family oxidoreductase N-terminal domain-containing protein</fullName>
    </submittedName>
</protein>
<dbReference type="PANTHER" id="PTHR11552">
    <property type="entry name" value="GLUCOSE-METHANOL-CHOLINE GMC OXIDOREDUCTASE"/>
    <property type="match status" value="1"/>
</dbReference>
<dbReference type="RefSeq" id="WP_275681235.1">
    <property type="nucleotide sequence ID" value="NZ_JAJLJH010000001.1"/>
</dbReference>
<reference evidence="3" key="1">
    <citation type="submission" date="2021-11" db="EMBL/GenBank/DDBJ databases">
        <title>BS-T2-15 a new species belonging to the Comamonadaceae family isolated from the soil of a French oak forest.</title>
        <authorList>
            <person name="Mieszkin S."/>
            <person name="Alain K."/>
        </authorList>
    </citation>
    <scope>NUCLEOTIDE SEQUENCE</scope>
    <source>
        <strain evidence="3">BS-T2-15</strain>
    </source>
</reference>
<evidence type="ECO:0000256" key="1">
    <source>
        <dbReference type="ARBA" id="ARBA00010790"/>
    </source>
</evidence>
<dbReference type="InterPro" id="IPR000172">
    <property type="entry name" value="GMC_OxRdtase_N"/>
</dbReference>
<dbReference type="Gene3D" id="3.30.560.10">
    <property type="entry name" value="Glucose Oxidase, domain 3"/>
    <property type="match status" value="1"/>
</dbReference>
<accession>A0A9X1YGD5</accession>
<dbReference type="GO" id="GO:0016614">
    <property type="term" value="F:oxidoreductase activity, acting on CH-OH group of donors"/>
    <property type="evidence" value="ECO:0007669"/>
    <property type="project" value="InterPro"/>
</dbReference>
<dbReference type="EMBL" id="JAJLJH010000001">
    <property type="protein sequence ID" value="MCK9685227.1"/>
    <property type="molecule type" value="Genomic_DNA"/>
</dbReference>
<dbReference type="Proteomes" id="UP001139353">
    <property type="component" value="Unassembled WGS sequence"/>
</dbReference>
<evidence type="ECO:0000313" key="4">
    <source>
        <dbReference type="Proteomes" id="UP001139353"/>
    </source>
</evidence>
<dbReference type="SUPFAM" id="SSF54373">
    <property type="entry name" value="FAD-linked reductases, C-terminal domain"/>
    <property type="match status" value="1"/>
</dbReference>
<evidence type="ECO:0000259" key="2">
    <source>
        <dbReference type="PROSITE" id="PS00624"/>
    </source>
</evidence>
<evidence type="ECO:0000313" key="3">
    <source>
        <dbReference type="EMBL" id="MCK9685227.1"/>
    </source>
</evidence>
<sequence length="645" mass="70221">MLMRTADAPSDDAGQAHRLEWDYVIVGSGAGGGTLAARLVEQGMRVFLIEAGGDPLETSAERLPDDYAVPGFHAFACENPAMSWNFHVQHYSDPAQQALDPKYDAARGGVLYPRAAALGGCTAHNAMIFMAPHESDWNHIAELTGDASWRAKSMRRFAKRLEDCRYSPLWRALRRLGIDPTGHGWGGWLRTEKSVPLQDLDDPEIAKLVTRTTVAFAASLKNPVASAWHWLWGAGDPNARFPRPISRGSFTGLCYTPLSTANRRRTGPRERLRAVEAAHRGSLHIETDALATRVLFDDDGAASGVEYLKGRHLYRAHAVPSAAAGELRQVRARREVVLCGGAFNTPQLLMLSGIGPAAELRAHGIAVRADVPGVGRNLQDRYEVAVTHRMRRPWQIQEGATYTRGDAPWQQWNAQRESLYDGSGAAIALVRRSRAGLPEPDIFCMALPALFQGYRTGFSADIRDHHDRLTWAVLKAHTNNRAGSVRLRSADPRDPPLVNFRYFEEGDDASGADLKAVVEAVRFVRRLTAPLRDAGVIAEECAPGPAVDTDEALADYVRDTAWGHHASCSCPIGALADGGVLASDLGVHGTRRLRVVDASVFPRIPGFFIVSAVYMVAEKAAEMLLQGGAPARPAQARPSVTQPTA</sequence>
<dbReference type="InterPro" id="IPR007867">
    <property type="entry name" value="GMC_OxRtase_C"/>
</dbReference>
<dbReference type="InterPro" id="IPR012132">
    <property type="entry name" value="GMC_OxRdtase"/>
</dbReference>
<dbReference type="PROSITE" id="PS00624">
    <property type="entry name" value="GMC_OXRED_2"/>
    <property type="match status" value="1"/>
</dbReference>
<gene>
    <name evidence="3" type="ORF">LPC04_05815</name>
</gene>
<feature type="domain" description="Glucose-methanol-choline oxidoreductase N-terminal" evidence="2">
    <location>
        <begin position="341"/>
        <end position="355"/>
    </location>
</feature>
<keyword evidence="4" id="KW-1185">Reference proteome</keyword>